<dbReference type="InParanoid" id="E2AZA0"/>
<keyword evidence="2" id="KW-1185">Reference proteome</keyword>
<dbReference type="EMBL" id="GL444149">
    <property type="protein sequence ID" value="EFN61243.1"/>
    <property type="molecule type" value="Genomic_DNA"/>
</dbReference>
<dbReference type="Proteomes" id="UP000000311">
    <property type="component" value="Unassembled WGS sequence"/>
</dbReference>
<protein>
    <submittedName>
        <fullName evidence="1">Uncharacterized protein</fullName>
    </submittedName>
</protein>
<sequence length="110" mass="12742">MAYSDRHNRRYMRKERSWAGYMDARILNRLLRLDGTNFRRLDAGEFSCSWKFLATLLRMNLTNRNVTSQYELGTAKKSVTLPSLSSSGKKNRTLYGGKESVIEVSNQENL</sequence>
<gene>
    <name evidence="1" type="ORF">EAG_01525</name>
</gene>
<name>E2AZA0_CAMFO</name>
<evidence type="ECO:0000313" key="2">
    <source>
        <dbReference type="Proteomes" id="UP000000311"/>
    </source>
</evidence>
<organism evidence="2">
    <name type="scientific">Camponotus floridanus</name>
    <name type="common">Florida carpenter ant</name>
    <dbReference type="NCBI Taxonomy" id="104421"/>
    <lineage>
        <taxon>Eukaryota</taxon>
        <taxon>Metazoa</taxon>
        <taxon>Ecdysozoa</taxon>
        <taxon>Arthropoda</taxon>
        <taxon>Hexapoda</taxon>
        <taxon>Insecta</taxon>
        <taxon>Pterygota</taxon>
        <taxon>Neoptera</taxon>
        <taxon>Endopterygota</taxon>
        <taxon>Hymenoptera</taxon>
        <taxon>Apocrita</taxon>
        <taxon>Aculeata</taxon>
        <taxon>Formicoidea</taxon>
        <taxon>Formicidae</taxon>
        <taxon>Formicinae</taxon>
        <taxon>Camponotus</taxon>
    </lineage>
</organism>
<evidence type="ECO:0000313" key="1">
    <source>
        <dbReference type="EMBL" id="EFN61243.1"/>
    </source>
</evidence>
<reference evidence="1 2" key="1">
    <citation type="journal article" date="2010" name="Science">
        <title>Genomic comparison of the ants Camponotus floridanus and Harpegnathos saltator.</title>
        <authorList>
            <person name="Bonasio R."/>
            <person name="Zhang G."/>
            <person name="Ye C."/>
            <person name="Mutti N.S."/>
            <person name="Fang X."/>
            <person name="Qin N."/>
            <person name="Donahue G."/>
            <person name="Yang P."/>
            <person name="Li Q."/>
            <person name="Li C."/>
            <person name="Zhang P."/>
            <person name="Huang Z."/>
            <person name="Berger S.L."/>
            <person name="Reinberg D."/>
            <person name="Wang J."/>
            <person name="Liebig J."/>
        </authorList>
    </citation>
    <scope>NUCLEOTIDE SEQUENCE [LARGE SCALE GENOMIC DNA]</scope>
    <source>
        <strain evidence="2">C129</strain>
    </source>
</reference>
<proteinExistence type="predicted"/>
<accession>E2AZA0</accession>
<dbReference type="AlphaFoldDB" id="E2AZA0"/>